<dbReference type="RefSeq" id="WP_283758200.1">
    <property type="nucleotide sequence ID" value="NZ_JAQOSQ010000008.1"/>
</dbReference>
<evidence type="ECO:0000256" key="2">
    <source>
        <dbReference type="ARBA" id="ARBA00035032"/>
    </source>
</evidence>
<dbReference type="InterPro" id="IPR012337">
    <property type="entry name" value="RNaseH-like_sf"/>
</dbReference>
<dbReference type="Proteomes" id="UP001232992">
    <property type="component" value="Unassembled WGS sequence"/>
</dbReference>
<dbReference type="EMBL" id="JAQOSQ010000008">
    <property type="protein sequence ID" value="MDJ1183546.1"/>
    <property type="molecule type" value="Genomic_DNA"/>
</dbReference>
<dbReference type="Gene3D" id="3.30.420.10">
    <property type="entry name" value="Ribonuclease H-like superfamily/Ribonuclease H"/>
    <property type="match status" value="1"/>
</dbReference>
<comment type="caution">
    <text evidence="4">The sequence shown here is derived from an EMBL/GenBank/DDBJ whole genome shotgun (WGS) entry which is preliminary data.</text>
</comment>
<protein>
    <recommendedName>
        <fullName evidence="2">Protein argonaute</fullName>
    </recommendedName>
</protein>
<organism evidence="4 5">
    <name type="scientific">Roseofilum casamattae BLCC-M143</name>
    <dbReference type="NCBI Taxonomy" id="3022442"/>
    <lineage>
        <taxon>Bacteria</taxon>
        <taxon>Bacillati</taxon>
        <taxon>Cyanobacteriota</taxon>
        <taxon>Cyanophyceae</taxon>
        <taxon>Desertifilales</taxon>
        <taxon>Desertifilaceae</taxon>
        <taxon>Roseofilum</taxon>
        <taxon>Roseofilum casamattae</taxon>
    </lineage>
</organism>
<keyword evidence="5" id="KW-1185">Reference proteome</keyword>
<name>A0ABT7BYL9_9CYAN</name>
<evidence type="ECO:0000313" key="4">
    <source>
        <dbReference type="EMBL" id="MDJ1183546.1"/>
    </source>
</evidence>
<dbReference type="Gene3D" id="3.40.50.2300">
    <property type="match status" value="1"/>
</dbReference>
<comment type="similarity">
    <text evidence="1">Belongs to the argonaute family. Long pAgo subfamily.</text>
</comment>
<evidence type="ECO:0000313" key="5">
    <source>
        <dbReference type="Proteomes" id="UP001232992"/>
    </source>
</evidence>
<evidence type="ECO:0000256" key="1">
    <source>
        <dbReference type="ARBA" id="ARBA00035012"/>
    </source>
</evidence>
<gene>
    <name evidence="4" type="ORF">PMH09_10080</name>
</gene>
<dbReference type="Pfam" id="PF02171">
    <property type="entry name" value="Piwi"/>
    <property type="match status" value="1"/>
</dbReference>
<proteinExistence type="inferred from homology"/>
<reference evidence="4 5" key="1">
    <citation type="submission" date="2023-01" db="EMBL/GenBank/DDBJ databases">
        <title>Novel diversity within Roseofilum (Cyanobacteria; Desertifilaceae) from marine benthic mats with descriptions of four novel species.</title>
        <authorList>
            <person name="Wang Y."/>
            <person name="Berthold D.E."/>
            <person name="Hu J."/>
            <person name="Lefler F.W."/>
            <person name="Laughinghouse H.D. IV."/>
        </authorList>
    </citation>
    <scope>NUCLEOTIDE SEQUENCE [LARGE SCALE GENOMIC DNA]</scope>
    <source>
        <strain evidence="4 5">BLCC-M143</strain>
    </source>
</reference>
<accession>A0ABT7BYL9</accession>
<sequence length="743" mass="85177">MSQTNIFLSEVFSVFLTNPNRSCFRLYPEVNRKVGNRFSWRFSQQFPHVIVIWLNGYFWILAKPGEILPTPSQWQEAISSIQEGLRDDIGNLNYTYQDGGELNVNPNAEAQLASRILKMSFTFSAPRSFSKNKVEVKREIEFWPDTIQINNITVPALTLTIKSNFYYQGDLAQFYNDRPQRYEPEKLLIGLRVKDIASKSSAKITGLSGTIGDRREELLQKATGRLSRQKLREAPDEQPIVSVRFGKSSRPFDYAMGALLPCVTEDTAERFQVNYGELLIATKVPYSERQTLLQRSREQAARTLAEYGFELRKNINSKSYEQLFLVPELNLEETQILFGNNLSLKKKKLLSGLSQGGVYRRHEDFQDRDRPIRIGIFRVCDRPVQRFYNELKQRLNRYHFQVVLPQENIKKVSVRGLSGPEARAKTEEALEDLMNLSVDLVIVFLPEHGLDDETPDEGSLYMWLYSRLVRRQIPTQIMREDTLNNPNDYPFIINQVALGILTKLGNLLFILAEPLEIADCFLGFDISRQPNQRSPGSRNACASVRIYDKQGAFIRYCTDDAIVEGEEIPQQVIETFLPRADLQNKTVLIYRDGLFRGREIDRLLTRAKAINAKFILVECRKSNVPRLYSFGSSRSTDFSKKLMAPPRGLALKLSDREVILVTTKLHSEKIGVPRPLRLKICARGEQVSVESLVETTLKLTLLHHGALQEPRLPIPLYGSDRIAKLRLQGIYPGSPDGDRQFWL</sequence>
<dbReference type="PROSITE" id="PS50822">
    <property type="entry name" value="PIWI"/>
    <property type="match status" value="1"/>
</dbReference>
<dbReference type="SMART" id="SM00950">
    <property type="entry name" value="Piwi"/>
    <property type="match status" value="1"/>
</dbReference>
<dbReference type="InterPro" id="IPR003165">
    <property type="entry name" value="Piwi"/>
</dbReference>
<dbReference type="SUPFAM" id="SSF53098">
    <property type="entry name" value="Ribonuclease H-like"/>
    <property type="match status" value="1"/>
</dbReference>
<dbReference type="InterPro" id="IPR036397">
    <property type="entry name" value="RNaseH_sf"/>
</dbReference>
<evidence type="ECO:0000259" key="3">
    <source>
        <dbReference type="PROSITE" id="PS50822"/>
    </source>
</evidence>
<feature type="domain" description="Piwi" evidence="3">
    <location>
        <begin position="440"/>
        <end position="731"/>
    </location>
</feature>